<proteinExistence type="predicted"/>
<gene>
    <name evidence="1" type="ORF">AN1_LOCUS17960</name>
</gene>
<organism evidence="1 2">
    <name type="scientific">Arabidopsis thaliana</name>
    <name type="common">Mouse-ear cress</name>
    <dbReference type="NCBI Taxonomy" id="3702"/>
    <lineage>
        <taxon>Eukaryota</taxon>
        <taxon>Viridiplantae</taxon>
        <taxon>Streptophyta</taxon>
        <taxon>Embryophyta</taxon>
        <taxon>Tracheophyta</taxon>
        <taxon>Spermatophyta</taxon>
        <taxon>Magnoliopsida</taxon>
        <taxon>eudicotyledons</taxon>
        <taxon>Gunneridae</taxon>
        <taxon>Pentapetalae</taxon>
        <taxon>rosids</taxon>
        <taxon>malvids</taxon>
        <taxon>Brassicales</taxon>
        <taxon>Brassicaceae</taxon>
        <taxon>Camelineae</taxon>
        <taxon>Arabidopsis</taxon>
    </lineage>
</organism>
<dbReference type="AlphaFoldDB" id="A0A654FP78"/>
<dbReference type="Proteomes" id="UP000426265">
    <property type="component" value="Unassembled WGS sequence"/>
</dbReference>
<dbReference type="EMBL" id="CACRSJ010000109">
    <property type="protein sequence ID" value="VYS62533.1"/>
    <property type="molecule type" value="Genomic_DNA"/>
</dbReference>
<sequence length="65" mass="7753">MKQNPKARMEEMKISFYSHMDEKNESDSGKTVLIFDQISVMKVDRKYELCREKVTEVIHCVIDRN</sequence>
<name>A0A654FP78_ARATH</name>
<evidence type="ECO:0000313" key="2">
    <source>
        <dbReference type="Proteomes" id="UP000426265"/>
    </source>
</evidence>
<accession>A0A654FP78</accession>
<reference evidence="1 2" key="1">
    <citation type="submission" date="2019-11" db="EMBL/GenBank/DDBJ databases">
        <authorList>
            <person name="Jiao W.-B."/>
            <person name="Schneeberger K."/>
        </authorList>
    </citation>
    <scope>NUCLEOTIDE SEQUENCE [LARGE SCALE GENOMIC DNA]</scope>
    <source>
        <strain evidence="2">cv. An-1</strain>
    </source>
</reference>
<evidence type="ECO:0000313" key="1">
    <source>
        <dbReference type="EMBL" id="VYS62533.1"/>
    </source>
</evidence>
<protein>
    <submittedName>
        <fullName evidence="1">Uncharacterized protein</fullName>
    </submittedName>
</protein>